<evidence type="ECO:0000256" key="9">
    <source>
        <dbReference type="ARBA" id="ARBA00023012"/>
    </source>
</evidence>
<accession>A0A9X1RUG8</accession>
<dbReference type="PANTHER" id="PTHR45436:SF16">
    <property type="entry name" value="HISTIDINE KINASE"/>
    <property type="match status" value="1"/>
</dbReference>
<protein>
    <recommendedName>
        <fullName evidence="3">histidine kinase</fullName>
        <ecNumber evidence="3">2.7.13.3</ecNumber>
    </recommendedName>
</protein>
<dbReference type="SMART" id="SM00387">
    <property type="entry name" value="HATPase_c"/>
    <property type="match status" value="1"/>
</dbReference>
<dbReference type="PROSITE" id="PS50885">
    <property type="entry name" value="HAMP"/>
    <property type="match status" value="1"/>
</dbReference>
<gene>
    <name evidence="13" type="ORF">LG368_14870</name>
</gene>
<keyword evidence="9" id="KW-0902">Two-component regulatory system</keyword>
<dbReference type="InterPro" id="IPR003660">
    <property type="entry name" value="HAMP_dom"/>
</dbReference>
<keyword evidence="7 13" id="KW-0418">Kinase</keyword>
<dbReference type="AlphaFoldDB" id="A0A9X1RUG8"/>
<dbReference type="RefSeq" id="WP_226755484.1">
    <property type="nucleotide sequence ID" value="NZ_JAJATW010000042.1"/>
</dbReference>
<keyword evidence="10" id="KW-0472">Membrane</keyword>
<dbReference type="PROSITE" id="PS50109">
    <property type="entry name" value="HIS_KIN"/>
    <property type="match status" value="1"/>
</dbReference>
<evidence type="ECO:0000256" key="4">
    <source>
        <dbReference type="ARBA" id="ARBA00022553"/>
    </source>
</evidence>
<feature type="domain" description="HAMP" evidence="12">
    <location>
        <begin position="167"/>
        <end position="221"/>
    </location>
</feature>
<dbReference type="EMBL" id="JAJATW010000042">
    <property type="protein sequence ID" value="MCB5163146.1"/>
    <property type="molecule type" value="Genomic_DNA"/>
</dbReference>
<evidence type="ECO:0000256" key="8">
    <source>
        <dbReference type="ARBA" id="ARBA00022989"/>
    </source>
</evidence>
<dbReference type="GO" id="GO:0000155">
    <property type="term" value="F:phosphorelay sensor kinase activity"/>
    <property type="evidence" value="ECO:0007669"/>
    <property type="project" value="InterPro"/>
</dbReference>
<dbReference type="InterPro" id="IPR005467">
    <property type="entry name" value="His_kinase_dom"/>
</dbReference>
<dbReference type="Proteomes" id="UP001139095">
    <property type="component" value="Unassembled WGS sequence"/>
</dbReference>
<dbReference type="SUPFAM" id="SSF47384">
    <property type="entry name" value="Homodimeric domain of signal transducing histidine kinase"/>
    <property type="match status" value="1"/>
</dbReference>
<dbReference type="SUPFAM" id="SSF55874">
    <property type="entry name" value="ATPase domain of HSP90 chaperone/DNA topoisomerase II/histidine kinase"/>
    <property type="match status" value="1"/>
</dbReference>
<comment type="caution">
    <text evidence="13">The sequence shown here is derived from an EMBL/GenBank/DDBJ whole genome shotgun (WGS) entry which is preliminary data.</text>
</comment>
<keyword evidence="5" id="KW-0808">Transferase</keyword>
<dbReference type="EC" id="2.7.13.3" evidence="3"/>
<dbReference type="CDD" id="cd00082">
    <property type="entry name" value="HisKA"/>
    <property type="match status" value="1"/>
</dbReference>
<sequence length="420" mass="47284">MKRIKTAKQLTFTYYSIVAFAIVAFHFSMFESVIENVETIYAENRMLKDRNTAIEQLQGTELMYISVPPFSEAYVGKASLPAGVVLNTAMTDDKPYELDDSSDTNLEIFSMRSQVMLNGKPQEVYLLHYDEIYETSEVQMFKTQSLQLFLSILLLVVSLWVVMRIAGRLTQPLALLSDNLGKRTPNDLSPIALPEGAVTFEVQQLVERLNAYQNQINTMIEREQAFNRHASHELRTPLMVMKGVATLLGKSNSKEFLERQRQRMNKACQEMEDYISTLLSLTRAEDVSSIAYRLVQRKEFEDIRDAHLMYLTSRSVTVELAHKGQIMTKLPVPAFHILVANLLKNAISCTESGQVTIEVSDQSLAIIDTGCGLKGKPDGESYGLGLMIVRGLCTKYHCDFCLVDNDGVGCTATVTFPQPR</sequence>
<dbReference type="SMART" id="SM00388">
    <property type="entry name" value="HisKA"/>
    <property type="match status" value="1"/>
</dbReference>
<evidence type="ECO:0000259" key="12">
    <source>
        <dbReference type="PROSITE" id="PS50885"/>
    </source>
</evidence>
<evidence type="ECO:0000256" key="10">
    <source>
        <dbReference type="SAM" id="Phobius"/>
    </source>
</evidence>
<evidence type="ECO:0000256" key="3">
    <source>
        <dbReference type="ARBA" id="ARBA00012438"/>
    </source>
</evidence>
<proteinExistence type="predicted"/>
<keyword evidence="4" id="KW-0597">Phosphoprotein</keyword>
<dbReference type="Pfam" id="PF02518">
    <property type="entry name" value="HATPase_c"/>
    <property type="match status" value="1"/>
</dbReference>
<dbReference type="InterPro" id="IPR003594">
    <property type="entry name" value="HATPase_dom"/>
</dbReference>
<keyword evidence="6 10" id="KW-0812">Transmembrane</keyword>
<evidence type="ECO:0000313" key="14">
    <source>
        <dbReference type="Proteomes" id="UP001139095"/>
    </source>
</evidence>
<dbReference type="InterPro" id="IPR003661">
    <property type="entry name" value="HisK_dim/P_dom"/>
</dbReference>
<evidence type="ECO:0000259" key="11">
    <source>
        <dbReference type="PROSITE" id="PS50109"/>
    </source>
</evidence>
<feature type="transmembrane region" description="Helical" evidence="10">
    <location>
        <begin position="12"/>
        <end position="30"/>
    </location>
</feature>
<dbReference type="Pfam" id="PF00512">
    <property type="entry name" value="HisKA"/>
    <property type="match status" value="1"/>
</dbReference>
<dbReference type="Gene3D" id="1.10.287.130">
    <property type="match status" value="1"/>
</dbReference>
<comment type="catalytic activity">
    <reaction evidence="1">
        <text>ATP + protein L-histidine = ADP + protein N-phospho-L-histidine.</text>
        <dbReference type="EC" id="2.7.13.3"/>
    </reaction>
</comment>
<dbReference type="InterPro" id="IPR036890">
    <property type="entry name" value="HATPase_C_sf"/>
</dbReference>
<evidence type="ECO:0000256" key="1">
    <source>
        <dbReference type="ARBA" id="ARBA00000085"/>
    </source>
</evidence>
<comment type="subcellular location">
    <subcellularLocation>
        <location evidence="2">Membrane</location>
    </subcellularLocation>
</comment>
<dbReference type="Gene3D" id="3.30.565.10">
    <property type="entry name" value="Histidine kinase-like ATPase, C-terminal domain"/>
    <property type="match status" value="1"/>
</dbReference>
<keyword evidence="8 10" id="KW-1133">Transmembrane helix</keyword>
<evidence type="ECO:0000256" key="5">
    <source>
        <dbReference type="ARBA" id="ARBA00022679"/>
    </source>
</evidence>
<evidence type="ECO:0000256" key="6">
    <source>
        <dbReference type="ARBA" id="ARBA00022692"/>
    </source>
</evidence>
<dbReference type="InterPro" id="IPR050428">
    <property type="entry name" value="TCS_sensor_his_kinase"/>
</dbReference>
<evidence type="ECO:0000256" key="2">
    <source>
        <dbReference type="ARBA" id="ARBA00004370"/>
    </source>
</evidence>
<reference evidence="13" key="1">
    <citation type="submission" date="2021-10" db="EMBL/GenBank/DDBJ databases">
        <title>Marinomonas pontica sp. nov., isolated from the Black Sea.</title>
        <authorList>
            <person name="Zhao L.-H."/>
            <person name="Xue J.-H."/>
        </authorList>
    </citation>
    <scope>NUCLEOTIDE SEQUENCE</scope>
    <source>
        <strain evidence="13">E8</strain>
    </source>
</reference>
<dbReference type="GO" id="GO:0005886">
    <property type="term" value="C:plasma membrane"/>
    <property type="evidence" value="ECO:0007669"/>
    <property type="project" value="TreeGrafter"/>
</dbReference>
<dbReference type="PANTHER" id="PTHR45436">
    <property type="entry name" value="SENSOR HISTIDINE KINASE YKOH"/>
    <property type="match status" value="1"/>
</dbReference>
<name>A0A9X1RUG8_9GAMM</name>
<evidence type="ECO:0000256" key="7">
    <source>
        <dbReference type="ARBA" id="ARBA00022777"/>
    </source>
</evidence>
<evidence type="ECO:0000313" key="13">
    <source>
        <dbReference type="EMBL" id="MCB5163146.1"/>
    </source>
</evidence>
<keyword evidence="14" id="KW-1185">Reference proteome</keyword>
<dbReference type="InterPro" id="IPR036097">
    <property type="entry name" value="HisK_dim/P_sf"/>
</dbReference>
<organism evidence="13 14">
    <name type="scientific">Marinomonas algarum</name>
    <dbReference type="NCBI Taxonomy" id="2883105"/>
    <lineage>
        <taxon>Bacteria</taxon>
        <taxon>Pseudomonadati</taxon>
        <taxon>Pseudomonadota</taxon>
        <taxon>Gammaproteobacteria</taxon>
        <taxon>Oceanospirillales</taxon>
        <taxon>Oceanospirillaceae</taxon>
        <taxon>Marinomonas</taxon>
    </lineage>
</organism>
<feature type="domain" description="Histidine kinase" evidence="11">
    <location>
        <begin position="229"/>
        <end position="420"/>
    </location>
</feature>